<feature type="transmembrane region" description="Helical" evidence="1">
    <location>
        <begin position="23"/>
        <end position="40"/>
    </location>
</feature>
<feature type="transmembrane region" description="Helical" evidence="1">
    <location>
        <begin position="125"/>
        <end position="148"/>
    </location>
</feature>
<dbReference type="OrthoDB" id="64737at2"/>
<dbReference type="Proteomes" id="UP000290759">
    <property type="component" value="Unassembled WGS sequence"/>
</dbReference>
<evidence type="ECO:0000313" key="3">
    <source>
        <dbReference type="Proteomes" id="UP000290759"/>
    </source>
</evidence>
<dbReference type="EMBL" id="QYBB01000069">
    <property type="protein sequence ID" value="RYC29115.1"/>
    <property type="molecule type" value="Genomic_DNA"/>
</dbReference>
<dbReference type="InterPro" id="IPR009781">
    <property type="entry name" value="DUF1345"/>
</dbReference>
<gene>
    <name evidence="2" type="ORF">D3273_25635</name>
</gene>
<keyword evidence="1" id="KW-1133">Transmembrane helix</keyword>
<feature type="transmembrane region" description="Helical" evidence="1">
    <location>
        <begin position="52"/>
        <end position="70"/>
    </location>
</feature>
<protein>
    <submittedName>
        <fullName evidence="2">DUF1345 domain-containing protein</fullName>
    </submittedName>
</protein>
<sequence>MAMTTSRPFPLGYLGPFGSRPRLAAAIGLGLLAGLLLAFVPSGLDMPTRFIVAWDLGCVAFLWMTLSHIAGLDAPFIRSAAARQDEGQGMILALVLALSAASLAAVAVELSFAKGAHGLDEASRVALAFGSVAISWFFTQLIFALHYAHEYYSPDDDSDPATLQQGGLKFPDDDSPDYWDFIHFAVVIGVASQTADVEFTSKRMRRIGTVQGIVAFTFNTVILALTINILAGLLT</sequence>
<feature type="transmembrane region" description="Helical" evidence="1">
    <location>
        <begin position="90"/>
        <end position="113"/>
    </location>
</feature>
<proteinExistence type="predicted"/>
<dbReference type="AlphaFoldDB" id="A0A4Q2U325"/>
<comment type="caution">
    <text evidence="2">The sequence shown here is derived from an EMBL/GenBank/DDBJ whole genome shotgun (WGS) entry which is preliminary data.</text>
</comment>
<evidence type="ECO:0000313" key="2">
    <source>
        <dbReference type="EMBL" id="RYC29115.1"/>
    </source>
</evidence>
<name>A0A4Q2U325_9HYPH</name>
<reference evidence="2 3" key="2">
    <citation type="submission" date="2019-02" db="EMBL/GenBank/DDBJ databases">
        <title>'Lichenibacterium ramalinii' gen. nov. sp. nov., 'Lichenibacterium minor' gen. nov. sp. nov.</title>
        <authorList>
            <person name="Pankratov T."/>
        </authorList>
    </citation>
    <scope>NUCLEOTIDE SEQUENCE [LARGE SCALE GENOMIC DNA]</scope>
    <source>
        <strain evidence="2 3">RmlP026</strain>
    </source>
</reference>
<organism evidence="2 3">
    <name type="scientific">Lichenibacterium minor</name>
    <dbReference type="NCBI Taxonomy" id="2316528"/>
    <lineage>
        <taxon>Bacteria</taxon>
        <taxon>Pseudomonadati</taxon>
        <taxon>Pseudomonadota</taxon>
        <taxon>Alphaproteobacteria</taxon>
        <taxon>Hyphomicrobiales</taxon>
        <taxon>Lichenihabitantaceae</taxon>
        <taxon>Lichenibacterium</taxon>
    </lineage>
</organism>
<keyword evidence="1" id="KW-0472">Membrane</keyword>
<keyword evidence="3" id="KW-1185">Reference proteome</keyword>
<accession>A0A4Q2U325</accession>
<dbReference type="Pfam" id="PF07077">
    <property type="entry name" value="DUF1345"/>
    <property type="match status" value="1"/>
</dbReference>
<evidence type="ECO:0000256" key="1">
    <source>
        <dbReference type="SAM" id="Phobius"/>
    </source>
</evidence>
<reference evidence="2 3" key="1">
    <citation type="submission" date="2018-12" db="EMBL/GenBank/DDBJ databases">
        <authorList>
            <person name="Grouzdev D.S."/>
            <person name="Krutkina M.S."/>
        </authorList>
    </citation>
    <scope>NUCLEOTIDE SEQUENCE [LARGE SCALE GENOMIC DNA]</scope>
    <source>
        <strain evidence="2 3">RmlP026</strain>
    </source>
</reference>
<keyword evidence="1" id="KW-0812">Transmembrane</keyword>
<feature type="transmembrane region" description="Helical" evidence="1">
    <location>
        <begin position="213"/>
        <end position="234"/>
    </location>
</feature>